<reference evidence="2 3" key="1">
    <citation type="journal article" date="2019" name="Sci. Rep.">
        <title>Orb-weaving spider Araneus ventricosus genome elucidates the spidroin gene catalogue.</title>
        <authorList>
            <person name="Kono N."/>
            <person name="Nakamura H."/>
            <person name="Ohtoshi R."/>
            <person name="Moran D.A.P."/>
            <person name="Shinohara A."/>
            <person name="Yoshida Y."/>
            <person name="Fujiwara M."/>
            <person name="Mori M."/>
            <person name="Tomita M."/>
            <person name="Arakawa K."/>
        </authorList>
    </citation>
    <scope>NUCLEOTIDE SEQUENCE [LARGE SCALE GENOMIC DNA]</scope>
</reference>
<accession>A0A4Y2VAG5</accession>
<evidence type="ECO:0000313" key="2">
    <source>
        <dbReference type="EMBL" id="GBO21086.1"/>
    </source>
</evidence>
<feature type="compositionally biased region" description="Polar residues" evidence="1">
    <location>
        <begin position="1"/>
        <end position="11"/>
    </location>
</feature>
<evidence type="ECO:0000313" key="3">
    <source>
        <dbReference type="Proteomes" id="UP000499080"/>
    </source>
</evidence>
<evidence type="ECO:0000256" key="1">
    <source>
        <dbReference type="SAM" id="MobiDB-lite"/>
    </source>
</evidence>
<feature type="compositionally biased region" description="Basic residues" evidence="1">
    <location>
        <begin position="86"/>
        <end position="97"/>
    </location>
</feature>
<proteinExistence type="predicted"/>
<organism evidence="2 3">
    <name type="scientific">Araneus ventricosus</name>
    <name type="common">Orbweaver spider</name>
    <name type="synonym">Epeira ventricosa</name>
    <dbReference type="NCBI Taxonomy" id="182803"/>
    <lineage>
        <taxon>Eukaryota</taxon>
        <taxon>Metazoa</taxon>
        <taxon>Ecdysozoa</taxon>
        <taxon>Arthropoda</taxon>
        <taxon>Chelicerata</taxon>
        <taxon>Arachnida</taxon>
        <taxon>Araneae</taxon>
        <taxon>Araneomorphae</taxon>
        <taxon>Entelegynae</taxon>
        <taxon>Araneoidea</taxon>
        <taxon>Araneidae</taxon>
        <taxon>Araneus</taxon>
    </lineage>
</organism>
<comment type="caution">
    <text evidence="2">The sequence shown here is derived from an EMBL/GenBank/DDBJ whole genome shotgun (WGS) entry which is preliminary data.</text>
</comment>
<dbReference type="Proteomes" id="UP000499080">
    <property type="component" value="Unassembled WGS sequence"/>
</dbReference>
<feature type="region of interest" description="Disordered" evidence="1">
    <location>
        <begin position="1"/>
        <end position="31"/>
    </location>
</feature>
<sequence>MPTSKLNTLEQKATTTKAKSSKEPRRETKEEKALRLLCIDPVGLNKLNQEIMGTDSESARSSNQHQEEENSSPITMHHIKTNYTVCKKKQQQQKSRP</sequence>
<gene>
    <name evidence="2" type="ORF">AVEN_247773_1</name>
</gene>
<keyword evidence="3" id="KW-1185">Reference proteome</keyword>
<feature type="region of interest" description="Disordered" evidence="1">
    <location>
        <begin position="51"/>
        <end position="97"/>
    </location>
</feature>
<dbReference type="EMBL" id="BGPR01044338">
    <property type="protein sequence ID" value="GBO21086.1"/>
    <property type="molecule type" value="Genomic_DNA"/>
</dbReference>
<feature type="compositionally biased region" description="Basic and acidic residues" evidence="1">
    <location>
        <begin position="20"/>
        <end position="31"/>
    </location>
</feature>
<protein>
    <submittedName>
        <fullName evidence="2">Uncharacterized protein</fullName>
    </submittedName>
</protein>
<name>A0A4Y2VAG5_ARAVE</name>
<dbReference type="AlphaFoldDB" id="A0A4Y2VAG5"/>